<protein>
    <submittedName>
        <fullName evidence="3">Glycine/D-amino acid oxidase-like deaminating enzyme</fullName>
    </submittedName>
</protein>
<evidence type="ECO:0000313" key="3">
    <source>
        <dbReference type="EMBL" id="TCN39020.1"/>
    </source>
</evidence>
<evidence type="ECO:0000259" key="2">
    <source>
        <dbReference type="Pfam" id="PF01266"/>
    </source>
</evidence>
<dbReference type="AlphaFoldDB" id="A0A4V2RH57"/>
<evidence type="ECO:0000256" key="1">
    <source>
        <dbReference type="ARBA" id="ARBA00023002"/>
    </source>
</evidence>
<dbReference type="InterPro" id="IPR036188">
    <property type="entry name" value="FAD/NAD-bd_sf"/>
</dbReference>
<dbReference type="Gene3D" id="3.30.9.10">
    <property type="entry name" value="D-Amino Acid Oxidase, subunit A, domain 2"/>
    <property type="match status" value="1"/>
</dbReference>
<reference evidence="3 4" key="1">
    <citation type="submission" date="2019-03" db="EMBL/GenBank/DDBJ databases">
        <title>Genomic Encyclopedia of Type Strains, Phase IV (KMG-IV): sequencing the most valuable type-strain genomes for metagenomic binning, comparative biology and taxonomic classification.</title>
        <authorList>
            <person name="Goeker M."/>
        </authorList>
    </citation>
    <scope>NUCLEOTIDE SEQUENCE [LARGE SCALE GENOMIC DNA]</scope>
    <source>
        <strain evidence="3 4">DSM 18401</strain>
    </source>
</reference>
<dbReference type="GO" id="GO:0016491">
    <property type="term" value="F:oxidoreductase activity"/>
    <property type="evidence" value="ECO:0007669"/>
    <property type="project" value="UniProtKB-KW"/>
</dbReference>
<evidence type="ECO:0000313" key="4">
    <source>
        <dbReference type="Proteomes" id="UP000295351"/>
    </source>
</evidence>
<accession>A0A4V2RH57</accession>
<feature type="domain" description="FAD dependent oxidoreductase" evidence="2">
    <location>
        <begin position="9"/>
        <end position="349"/>
    </location>
</feature>
<dbReference type="Pfam" id="PF01266">
    <property type="entry name" value="DAO"/>
    <property type="match status" value="1"/>
</dbReference>
<dbReference type="PANTHER" id="PTHR13847">
    <property type="entry name" value="SARCOSINE DEHYDROGENASE-RELATED"/>
    <property type="match status" value="1"/>
</dbReference>
<proteinExistence type="predicted"/>
<dbReference type="Proteomes" id="UP000295351">
    <property type="component" value="Unassembled WGS sequence"/>
</dbReference>
<keyword evidence="1" id="KW-0560">Oxidoreductase</keyword>
<sequence length="373" mass="39141">MRTLPDQEIVVVGGGLVGAAVAWGLARKGLAPLVLDGEDLSHRASRANFALVWVQGKGVGAPHYARWTIAAARRWPSFAADLLETSGIDVGLRQRGGFTFALAGSEMAMWTEEVGCVAEALGEDAPDHAVLDHAETARMVPAIGRDVVGAIYSPLDGDVNSLRLFRALHVGMLNLGAAYRPHSDVTEIVPKAGGFLLTGAWGEVLAGRVVLAAGNGNTRLAPMVGLSAPTLQSKGQILVTEKCAPFFPYTSTTLRQTDEGGVMIGDSQEADTSSIATDQDISSVLASRAVRTFPQLAAVNVLRSWSGFRVKTPDGLPIYECSSTHPGACLVMCHSGVTLAPNHAELVADAIVSRDTTLAGGLFPGGRFHVPQD</sequence>
<dbReference type="RefSeq" id="WP_133035896.1">
    <property type="nucleotide sequence ID" value="NZ_BAABEI010000012.1"/>
</dbReference>
<organism evidence="3 4">
    <name type="scientific">Shinella granuli</name>
    <dbReference type="NCBI Taxonomy" id="323621"/>
    <lineage>
        <taxon>Bacteria</taxon>
        <taxon>Pseudomonadati</taxon>
        <taxon>Pseudomonadota</taxon>
        <taxon>Alphaproteobacteria</taxon>
        <taxon>Hyphomicrobiales</taxon>
        <taxon>Rhizobiaceae</taxon>
        <taxon>Shinella</taxon>
    </lineage>
</organism>
<dbReference type="SUPFAM" id="SSF51905">
    <property type="entry name" value="FAD/NAD(P)-binding domain"/>
    <property type="match status" value="1"/>
</dbReference>
<name>A0A4V2RH57_SHIGR</name>
<dbReference type="InterPro" id="IPR006076">
    <property type="entry name" value="FAD-dep_OxRdtase"/>
</dbReference>
<dbReference type="GO" id="GO:0005737">
    <property type="term" value="C:cytoplasm"/>
    <property type="evidence" value="ECO:0007669"/>
    <property type="project" value="TreeGrafter"/>
</dbReference>
<keyword evidence="4" id="KW-1185">Reference proteome</keyword>
<dbReference type="SUPFAM" id="SSF54373">
    <property type="entry name" value="FAD-linked reductases, C-terminal domain"/>
    <property type="match status" value="1"/>
</dbReference>
<gene>
    <name evidence="3" type="ORF">EV665_118106</name>
</gene>
<dbReference type="EMBL" id="SLVX01000018">
    <property type="protein sequence ID" value="TCN39020.1"/>
    <property type="molecule type" value="Genomic_DNA"/>
</dbReference>
<comment type="caution">
    <text evidence="3">The sequence shown here is derived from an EMBL/GenBank/DDBJ whole genome shotgun (WGS) entry which is preliminary data.</text>
</comment>
<dbReference type="Gene3D" id="3.50.50.60">
    <property type="entry name" value="FAD/NAD(P)-binding domain"/>
    <property type="match status" value="1"/>
</dbReference>